<accession>A0ABY7FCG3</accession>
<keyword evidence="4" id="KW-1185">Reference proteome</keyword>
<feature type="region of interest" description="Disordered" evidence="1">
    <location>
        <begin position="420"/>
        <end position="485"/>
    </location>
</feature>
<feature type="domain" description="RNase NYN" evidence="2">
    <location>
        <begin position="586"/>
        <end position="742"/>
    </location>
</feature>
<dbReference type="InterPro" id="IPR021869">
    <property type="entry name" value="RNase_Zc3h12_NYN"/>
</dbReference>
<feature type="compositionally biased region" description="Basic residues" evidence="1">
    <location>
        <begin position="434"/>
        <end position="444"/>
    </location>
</feature>
<feature type="region of interest" description="Disordered" evidence="1">
    <location>
        <begin position="560"/>
        <end position="579"/>
    </location>
</feature>
<dbReference type="InterPro" id="IPR051101">
    <property type="entry name" value="ZC3H12/N4BP1_RNase_Reg"/>
</dbReference>
<evidence type="ECO:0000313" key="3">
    <source>
        <dbReference type="EMBL" id="WAR18717.1"/>
    </source>
</evidence>
<name>A0ABY7FCG3_MYAAR</name>
<protein>
    <submittedName>
        <fullName evidence="3">ZC12A-like protein</fullName>
    </submittedName>
</protein>
<dbReference type="PANTHER" id="PTHR12876">
    <property type="entry name" value="N4BP1-RELATED"/>
    <property type="match status" value="1"/>
</dbReference>
<evidence type="ECO:0000313" key="4">
    <source>
        <dbReference type="Proteomes" id="UP001164746"/>
    </source>
</evidence>
<dbReference type="PANTHER" id="PTHR12876:SF35">
    <property type="entry name" value="LD08718P-RELATED"/>
    <property type="match status" value="1"/>
</dbReference>
<feature type="compositionally biased region" description="Basic and acidic residues" evidence="1">
    <location>
        <begin position="445"/>
        <end position="481"/>
    </location>
</feature>
<sequence length="964" mass="109047">MDKNTSSYIGPSICDIVKEKIERLFYVEVTVAPLSHPAADGVPHSVFKITGDRMDRANARIVEFTVDNLGEFILQVDQKLFLKFFNHLACYLFQNYLHAFGDGKGVVQKSVRLSCDTGYREYVERETSAVIQPIDGSNNEYTVRGTDLAHTLAMTLLEDYEVAKTTPHMAVEQTTPKGKVHRRLSTALEQTLIKTNHKRSKYDQASDAVVKAIACCMMATNEEDEVYDDDDVILIEDSEDEDHPEGDISGETEDMDGDDDVMIIETPSNPENESSPENEDRRFFSKEFGQCSGESNNEVTPDKSEGEVDSLTKALEGLQTPSADLAKRGIFKFRPSAAVRPLNFSVESKVPDTHSDNVEGIEAENERQNKKYEEEKFSKLKKRGVTKCIISSKTRGRASPEPEDVHLSKKRCTGNIICITDGDEESSTGDTSSKHKKKKKKKSKSRWDKSPKASRRDKENRKRSTKDGSNKRGSDATKSDSDIQGSVATQGYDKWNFVPTSFEFRRHMIGRSPLTPIHVHVSDTRGVTVVDRGSDSGPIRNEVAQIGGQRRLVSDNVSTGALLDQTDGPKRPLPTSSSSMKEQRNLRYIVIDGSNVAMGHGGNSKEFSCMGIRLAVEYFRNRRHRDITVFLPQWRKCRPPPGVSVTHRHELDRLEEEGFLVYTPSRRIGNKLVASYDDRFIVELAEREDGVIVSNDQYRDLQLEKNSWRRVIETRLLMFTFVRDHFMVPEDPLGRYGPNLDDFLTLDKPPYRFSVPSHPFPVAVMSEGLPAVSKPTCYYTAANFDDHSNLAQPDVGWPAQPIDFYTNNRMSPDADFDCIYSSEPDYELQTSLLDFYSRFHLNPNSENDCNAVYQMELEVESPTAPTDIYARCYVYPTVEYEATMYLTEPEVGLPSASMEFYSRFVNLIAKYDDPVYTTEPEEGLPAMPMEFYTHHLISNTEYNTPVYQPDILPCTSLIYSRVPA</sequence>
<feature type="region of interest" description="Disordered" evidence="1">
    <location>
        <begin position="237"/>
        <end position="281"/>
    </location>
</feature>
<reference evidence="3" key="1">
    <citation type="submission" date="2022-11" db="EMBL/GenBank/DDBJ databases">
        <title>Centuries of genome instability and evolution in soft-shell clam transmissible cancer (bioRxiv).</title>
        <authorList>
            <person name="Hart S.F.M."/>
            <person name="Yonemitsu M.A."/>
            <person name="Giersch R.M."/>
            <person name="Beal B.F."/>
            <person name="Arriagada G."/>
            <person name="Davis B.W."/>
            <person name="Ostrander E.A."/>
            <person name="Goff S.P."/>
            <person name="Metzger M.J."/>
        </authorList>
    </citation>
    <scope>NUCLEOTIDE SEQUENCE</scope>
    <source>
        <strain evidence="3">MELC-2E11</strain>
        <tissue evidence="3">Siphon/mantle</tissue>
    </source>
</reference>
<proteinExistence type="predicted"/>
<evidence type="ECO:0000256" key="1">
    <source>
        <dbReference type="SAM" id="MobiDB-lite"/>
    </source>
</evidence>
<dbReference type="Gene3D" id="3.40.50.11980">
    <property type="match status" value="1"/>
</dbReference>
<dbReference type="EMBL" id="CP111022">
    <property type="protein sequence ID" value="WAR18717.1"/>
    <property type="molecule type" value="Genomic_DNA"/>
</dbReference>
<feature type="compositionally biased region" description="Acidic residues" evidence="1">
    <location>
        <begin position="237"/>
        <end position="262"/>
    </location>
</feature>
<dbReference type="Proteomes" id="UP001164746">
    <property type="component" value="Chromosome 11"/>
</dbReference>
<dbReference type="Pfam" id="PF11977">
    <property type="entry name" value="RNase_Zc3h12a"/>
    <property type="match status" value="1"/>
</dbReference>
<gene>
    <name evidence="3" type="ORF">MAR_000555</name>
</gene>
<organism evidence="3 4">
    <name type="scientific">Mya arenaria</name>
    <name type="common">Soft-shell clam</name>
    <dbReference type="NCBI Taxonomy" id="6604"/>
    <lineage>
        <taxon>Eukaryota</taxon>
        <taxon>Metazoa</taxon>
        <taxon>Spiralia</taxon>
        <taxon>Lophotrochozoa</taxon>
        <taxon>Mollusca</taxon>
        <taxon>Bivalvia</taxon>
        <taxon>Autobranchia</taxon>
        <taxon>Heteroconchia</taxon>
        <taxon>Euheterodonta</taxon>
        <taxon>Imparidentia</taxon>
        <taxon>Neoheterodontei</taxon>
        <taxon>Myida</taxon>
        <taxon>Myoidea</taxon>
        <taxon>Myidae</taxon>
        <taxon>Mya</taxon>
    </lineage>
</organism>
<evidence type="ECO:0000259" key="2">
    <source>
        <dbReference type="Pfam" id="PF11977"/>
    </source>
</evidence>
<feature type="region of interest" description="Disordered" evidence="1">
    <location>
        <begin position="348"/>
        <end position="369"/>
    </location>
</feature>